<feature type="transmembrane region" description="Helical" evidence="1">
    <location>
        <begin position="36"/>
        <end position="59"/>
    </location>
</feature>
<evidence type="ECO:0008006" key="4">
    <source>
        <dbReference type="Google" id="ProtNLM"/>
    </source>
</evidence>
<dbReference type="RefSeq" id="WP_284300362.1">
    <property type="nucleotide sequence ID" value="NZ_BSVA01000001.1"/>
</dbReference>
<dbReference type="Proteomes" id="UP001157069">
    <property type="component" value="Unassembled WGS sequence"/>
</dbReference>
<evidence type="ECO:0000313" key="3">
    <source>
        <dbReference type="Proteomes" id="UP001157069"/>
    </source>
</evidence>
<proteinExistence type="predicted"/>
<organism evidence="2 3">
    <name type="scientific">Homoserinibacter gongjuensis</name>
    <dbReference type="NCBI Taxonomy" id="1162968"/>
    <lineage>
        <taxon>Bacteria</taxon>
        <taxon>Bacillati</taxon>
        <taxon>Actinomycetota</taxon>
        <taxon>Actinomycetes</taxon>
        <taxon>Micrococcales</taxon>
        <taxon>Microbacteriaceae</taxon>
        <taxon>Homoserinibacter</taxon>
    </lineage>
</organism>
<keyword evidence="1" id="KW-0812">Transmembrane</keyword>
<protein>
    <recommendedName>
        <fullName evidence="4">MFS transporter</fullName>
    </recommendedName>
</protein>
<keyword evidence="1" id="KW-1133">Transmembrane helix</keyword>
<comment type="caution">
    <text evidence="2">The sequence shown here is derived from an EMBL/GenBank/DDBJ whole genome shotgun (WGS) entry which is preliminary data.</text>
</comment>
<feature type="transmembrane region" description="Helical" evidence="1">
    <location>
        <begin position="71"/>
        <end position="89"/>
    </location>
</feature>
<dbReference type="EMBL" id="BSVA01000001">
    <property type="protein sequence ID" value="GMA91831.1"/>
    <property type="molecule type" value="Genomic_DNA"/>
</dbReference>
<sequence length="170" mass="18234">MVARRVVYRLLFPAAVVLPIWLFIGRGIVTGDAWTAAGFLVISPVLFLALAIIAGLVTWRPGVRGERAVSIADAVALPVLWLLLIAAAIATHPALAAVTVVALLAMFWFAVWELVTESRRRIRAVMDDVEATLGGARASVPQRPEATDIGEVIVVTSEDVTPIDRGDRTS</sequence>
<keyword evidence="1" id="KW-0472">Membrane</keyword>
<name>A0ABQ6JWH0_9MICO</name>
<evidence type="ECO:0000313" key="2">
    <source>
        <dbReference type="EMBL" id="GMA91831.1"/>
    </source>
</evidence>
<feature type="transmembrane region" description="Helical" evidence="1">
    <location>
        <begin position="7"/>
        <end position="24"/>
    </location>
</feature>
<gene>
    <name evidence="2" type="ORF">GCM10025869_23600</name>
</gene>
<reference evidence="3" key="1">
    <citation type="journal article" date="2019" name="Int. J. Syst. Evol. Microbiol.">
        <title>The Global Catalogue of Microorganisms (GCM) 10K type strain sequencing project: providing services to taxonomists for standard genome sequencing and annotation.</title>
        <authorList>
            <consortium name="The Broad Institute Genomics Platform"/>
            <consortium name="The Broad Institute Genome Sequencing Center for Infectious Disease"/>
            <person name="Wu L."/>
            <person name="Ma J."/>
        </authorList>
    </citation>
    <scope>NUCLEOTIDE SEQUENCE [LARGE SCALE GENOMIC DNA]</scope>
    <source>
        <strain evidence="3">NBRC 108755</strain>
    </source>
</reference>
<evidence type="ECO:0000256" key="1">
    <source>
        <dbReference type="SAM" id="Phobius"/>
    </source>
</evidence>
<feature type="transmembrane region" description="Helical" evidence="1">
    <location>
        <begin position="95"/>
        <end position="115"/>
    </location>
</feature>
<accession>A0ABQ6JWH0</accession>
<keyword evidence="3" id="KW-1185">Reference proteome</keyword>